<evidence type="ECO:0000256" key="3">
    <source>
        <dbReference type="ARBA" id="ARBA00022989"/>
    </source>
</evidence>
<dbReference type="SUPFAM" id="SSF49313">
    <property type="entry name" value="Cadherin-like"/>
    <property type="match status" value="3"/>
</dbReference>
<accession>A0A8B9IB82</accession>
<dbReference type="GeneTree" id="ENSGT00940000162824"/>
<name>A0A8B9IB82_9AVES</name>
<organism evidence="9 10">
    <name type="scientific">Anser brachyrhynchus</name>
    <name type="common">Pink-footed goose</name>
    <dbReference type="NCBI Taxonomy" id="132585"/>
    <lineage>
        <taxon>Eukaryota</taxon>
        <taxon>Metazoa</taxon>
        <taxon>Chordata</taxon>
        <taxon>Craniata</taxon>
        <taxon>Vertebrata</taxon>
        <taxon>Euteleostomi</taxon>
        <taxon>Archelosauria</taxon>
        <taxon>Archosauria</taxon>
        <taxon>Dinosauria</taxon>
        <taxon>Saurischia</taxon>
        <taxon>Theropoda</taxon>
        <taxon>Coelurosauria</taxon>
        <taxon>Aves</taxon>
        <taxon>Neognathae</taxon>
        <taxon>Galloanserae</taxon>
        <taxon>Anseriformes</taxon>
        <taxon>Anatidae</taxon>
        <taxon>Anserinae</taxon>
        <taxon>Anser</taxon>
    </lineage>
</organism>
<dbReference type="PROSITE" id="PS50268">
    <property type="entry name" value="CADHERIN_2"/>
    <property type="match status" value="3"/>
</dbReference>
<evidence type="ECO:0000256" key="4">
    <source>
        <dbReference type="ARBA" id="ARBA00023136"/>
    </source>
</evidence>
<protein>
    <submittedName>
        <fullName evidence="9">Cadherin related family member 4</fullName>
    </submittedName>
</protein>
<feature type="region of interest" description="Disordered" evidence="6">
    <location>
        <begin position="732"/>
        <end position="779"/>
    </location>
</feature>
<keyword evidence="10" id="KW-1185">Reference proteome</keyword>
<dbReference type="AlphaFoldDB" id="A0A8B9IB82"/>
<feature type="domain" description="Cadherin" evidence="8">
    <location>
        <begin position="256"/>
        <end position="351"/>
    </location>
</feature>
<feature type="signal peptide" evidence="7">
    <location>
        <begin position="1"/>
        <end position="22"/>
    </location>
</feature>
<evidence type="ECO:0000313" key="10">
    <source>
        <dbReference type="Proteomes" id="UP000694426"/>
    </source>
</evidence>
<evidence type="ECO:0000259" key="8">
    <source>
        <dbReference type="PROSITE" id="PS50268"/>
    </source>
</evidence>
<comment type="subcellular location">
    <subcellularLocation>
        <location evidence="1">Membrane</location>
    </subcellularLocation>
</comment>
<feature type="domain" description="Cadherin" evidence="8">
    <location>
        <begin position="460"/>
        <end position="571"/>
    </location>
</feature>
<dbReference type="CDD" id="cd11304">
    <property type="entry name" value="Cadherin_repeat"/>
    <property type="match status" value="4"/>
</dbReference>
<evidence type="ECO:0000256" key="5">
    <source>
        <dbReference type="PROSITE-ProRule" id="PRU00043"/>
    </source>
</evidence>
<keyword evidence="2" id="KW-0812">Transmembrane</keyword>
<feature type="domain" description="Cadherin" evidence="8">
    <location>
        <begin position="352"/>
        <end position="460"/>
    </location>
</feature>
<sequence>MGARGRLAFLLLLLLGAPGTFVRPAALPDLPRLVTLSEDAAPGTRVAEVTVSCSAMQGSPNVTLVRVEPSTPTDPTVTPRTTEPGHPFNPIAISAVGVPATAFRAEVTLRAGAELDARRVNLYMLALHAACPGEEEVTKWLFVWVTAGHTLRCDAPFASAGGDVVRVPADVAPRAPLHVVLPQPLGGLTFRLRNDGTPLTLTPRGLVLAPASGFSPSKDTQTFRLEMEVTDRHGHNCSGAVTVEVLPSHRPRVTILEPRQDVTVPEGSGPLEVVTQVQASGDNVHYAILSPTVPALFTIDELTGVIRSTGRLEVARVRLLVRAYNALQPADQATATINVTVQGRDRQAPSCVPALYVTQVRETVSPGSTLVTLRCASPAGAEGFLSYALEGPPGSRSRFRMEGPRLQVNTTLDYDSQAMAALGFQLTATVVVTAGGQPPRSTRVPVLVTVTPVNEFPPECPRGLTFTVLETAPFGSVVGYVNGTDRDHPPDSLEYSLEGGSSPAQPFSIDTHSGEIRVVGPLGSPPRTSYRLPVRLTDTHNDLDPANRRSHLCNVAVRLQAVPEPRCTPEVQELWITAGRGSRQPVTHLACWGDPDTAALSYAIVGGNEDGRFRLDGSALSYVPDGLAEPRTFVLLVEVWGGPGAPRRSTVVALVVHVTPRSTTVPASTTARHTTPRKKPLVVTRTEAVWRPPAWFVAVLTVSGVLLLASLSCLARSLVCSRRAPSKLLLAERHRQGPALPRPHRGTTLDLSPSQGAPSARQGARLAPGPAPVPWPHTRGSASTGPINGGGTAAPCRCECCGALRGGLSRRWPCRSPGGGGSPARCPRDPRTAWPCGTRAGGRGRACGGRGGARQAPGRDQAG</sequence>
<dbReference type="SMART" id="SM00112">
    <property type="entry name" value="CA"/>
    <property type="match status" value="3"/>
</dbReference>
<keyword evidence="7" id="KW-0732">Signal</keyword>
<keyword evidence="4" id="KW-0472">Membrane</keyword>
<keyword evidence="5" id="KW-0106">Calcium</keyword>
<reference evidence="9" key="1">
    <citation type="submission" date="2025-08" db="UniProtKB">
        <authorList>
            <consortium name="Ensembl"/>
        </authorList>
    </citation>
    <scope>IDENTIFICATION</scope>
</reference>
<gene>
    <name evidence="9" type="primary">CDHR4</name>
</gene>
<dbReference type="Pfam" id="PF00028">
    <property type="entry name" value="Cadherin"/>
    <property type="match status" value="1"/>
</dbReference>
<dbReference type="PANTHER" id="PTHR24026:SF126">
    <property type="entry name" value="PROTOCADHERIN FAT 4"/>
    <property type="match status" value="1"/>
</dbReference>
<dbReference type="GO" id="GO:0005509">
    <property type="term" value="F:calcium ion binding"/>
    <property type="evidence" value="ECO:0007669"/>
    <property type="project" value="UniProtKB-UniRule"/>
</dbReference>
<dbReference type="Ensembl" id="ENSABRT00000032610.1">
    <property type="protein sequence ID" value="ENSABRP00000023257.1"/>
    <property type="gene ID" value="ENSABRG00000019616.1"/>
</dbReference>
<dbReference type="GO" id="GO:0007156">
    <property type="term" value="P:homophilic cell adhesion via plasma membrane adhesion molecules"/>
    <property type="evidence" value="ECO:0007669"/>
    <property type="project" value="InterPro"/>
</dbReference>
<feature type="compositionally biased region" description="Low complexity" evidence="6">
    <location>
        <begin position="853"/>
        <end position="863"/>
    </location>
</feature>
<evidence type="ECO:0000256" key="6">
    <source>
        <dbReference type="SAM" id="MobiDB-lite"/>
    </source>
</evidence>
<keyword evidence="3" id="KW-1133">Transmembrane helix</keyword>
<dbReference type="GO" id="GO:0005886">
    <property type="term" value="C:plasma membrane"/>
    <property type="evidence" value="ECO:0007669"/>
    <property type="project" value="UniProtKB-SubCell"/>
</dbReference>
<dbReference type="InterPro" id="IPR002126">
    <property type="entry name" value="Cadherin-like_dom"/>
</dbReference>
<evidence type="ECO:0000256" key="1">
    <source>
        <dbReference type="ARBA" id="ARBA00004370"/>
    </source>
</evidence>
<dbReference type="InterPro" id="IPR015919">
    <property type="entry name" value="Cadherin-like_sf"/>
</dbReference>
<reference evidence="9" key="2">
    <citation type="submission" date="2025-09" db="UniProtKB">
        <authorList>
            <consortium name="Ensembl"/>
        </authorList>
    </citation>
    <scope>IDENTIFICATION</scope>
</reference>
<dbReference type="PANTHER" id="PTHR24026">
    <property type="entry name" value="FAT ATYPICAL CADHERIN-RELATED"/>
    <property type="match status" value="1"/>
</dbReference>
<feature type="compositionally biased region" description="Gly residues" evidence="6">
    <location>
        <begin position="839"/>
        <end position="852"/>
    </location>
</feature>
<feature type="chain" id="PRO_5034250565" evidence="7">
    <location>
        <begin position="23"/>
        <end position="863"/>
    </location>
</feature>
<dbReference type="Gene3D" id="2.60.40.60">
    <property type="entry name" value="Cadherins"/>
    <property type="match status" value="3"/>
</dbReference>
<proteinExistence type="predicted"/>
<evidence type="ECO:0000256" key="7">
    <source>
        <dbReference type="SAM" id="SignalP"/>
    </source>
</evidence>
<evidence type="ECO:0000256" key="2">
    <source>
        <dbReference type="ARBA" id="ARBA00022692"/>
    </source>
</evidence>
<dbReference type="Proteomes" id="UP000694426">
    <property type="component" value="Unplaced"/>
</dbReference>
<evidence type="ECO:0000313" key="9">
    <source>
        <dbReference type="Ensembl" id="ENSABRP00000023257.1"/>
    </source>
</evidence>
<feature type="region of interest" description="Disordered" evidence="6">
    <location>
        <begin position="816"/>
        <end position="863"/>
    </location>
</feature>